<dbReference type="Gene3D" id="3.20.20.150">
    <property type="entry name" value="Divalent-metal-dependent TIM barrel enzymes"/>
    <property type="match status" value="1"/>
</dbReference>
<dbReference type="EMBL" id="CP037933">
    <property type="protein sequence ID" value="QBN17895.1"/>
    <property type="molecule type" value="Genomic_DNA"/>
</dbReference>
<dbReference type="Proteomes" id="UP000291124">
    <property type="component" value="Chromosome"/>
</dbReference>
<gene>
    <name evidence="2" type="ORF">E1750_03455</name>
</gene>
<dbReference type="PROSITE" id="PS51257">
    <property type="entry name" value="PROKAR_LIPOPROTEIN"/>
    <property type="match status" value="1"/>
</dbReference>
<keyword evidence="2" id="KW-0413">Isomerase</keyword>
<evidence type="ECO:0000259" key="1">
    <source>
        <dbReference type="Pfam" id="PF01261"/>
    </source>
</evidence>
<dbReference type="InterPro" id="IPR013022">
    <property type="entry name" value="Xyl_isomerase-like_TIM-brl"/>
</dbReference>
<protein>
    <submittedName>
        <fullName evidence="2">Sugar phosphate isomerase/epimerase</fullName>
    </submittedName>
</protein>
<keyword evidence="3" id="KW-1185">Reference proteome</keyword>
<feature type="domain" description="Xylose isomerase-like TIM barrel" evidence="1">
    <location>
        <begin position="104"/>
        <end position="270"/>
    </location>
</feature>
<dbReference type="InterPro" id="IPR050312">
    <property type="entry name" value="IolE/XylAMocC-like"/>
</dbReference>
<sequence length="295" mass="33848">MKIISNSMFLFLIGFIACSPTKNSDQRSDTTKNWPVASYNYGGLEKKTPQEQLQLLENSGYDGIVLKSEKIEDFNSLEEFIRLDEMNSKFKINAVFERYNFNDSEERKERWKKVVDKIANRNIQIWIIFGKKTEGITDDFIDQKLREITNYAKQKKVEVILYPHSDCYIASAEEALPFVEKINNSNLKLAIHLYHEVRAGNGARIAEVFDKVKHRLGAVTFAGTNVVADYTNPKTRDLSTIKPVGTGDFDLTHFILPLKKSNYKGTVTIMNFGITESPEVYLPKSLAEWNRLVKN</sequence>
<dbReference type="RefSeq" id="WP_133275426.1">
    <property type="nucleotide sequence ID" value="NZ_CP037933.1"/>
</dbReference>
<proteinExistence type="predicted"/>
<dbReference type="GO" id="GO:0016853">
    <property type="term" value="F:isomerase activity"/>
    <property type="evidence" value="ECO:0007669"/>
    <property type="project" value="UniProtKB-KW"/>
</dbReference>
<dbReference type="SUPFAM" id="SSF51658">
    <property type="entry name" value="Xylose isomerase-like"/>
    <property type="match status" value="1"/>
</dbReference>
<dbReference type="AlphaFoldDB" id="A0A4P6YB60"/>
<dbReference type="Pfam" id="PF01261">
    <property type="entry name" value="AP_endonuc_2"/>
    <property type="match status" value="1"/>
</dbReference>
<evidence type="ECO:0000313" key="2">
    <source>
        <dbReference type="EMBL" id="QBN17895.1"/>
    </source>
</evidence>
<dbReference type="KEGG" id="fnk:E1750_03455"/>
<evidence type="ECO:0000313" key="3">
    <source>
        <dbReference type="Proteomes" id="UP000291124"/>
    </source>
</evidence>
<accession>A0A4P6YB60</accession>
<name>A0A4P6YB60_9FLAO</name>
<dbReference type="PANTHER" id="PTHR12110">
    <property type="entry name" value="HYDROXYPYRUVATE ISOMERASE"/>
    <property type="match status" value="1"/>
</dbReference>
<organism evidence="2 3">
    <name type="scientific">Flavobacterium nackdongense</name>
    <dbReference type="NCBI Taxonomy" id="2547394"/>
    <lineage>
        <taxon>Bacteria</taxon>
        <taxon>Pseudomonadati</taxon>
        <taxon>Bacteroidota</taxon>
        <taxon>Flavobacteriia</taxon>
        <taxon>Flavobacteriales</taxon>
        <taxon>Flavobacteriaceae</taxon>
        <taxon>Flavobacterium</taxon>
    </lineage>
</organism>
<dbReference type="InterPro" id="IPR036237">
    <property type="entry name" value="Xyl_isomerase-like_sf"/>
</dbReference>
<dbReference type="OrthoDB" id="9801426at2"/>
<reference evidence="3" key="1">
    <citation type="submission" date="2019-03" db="EMBL/GenBank/DDBJ databases">
        <title>Flavobacterium sp.</title>
        <authorList>
            <person name="Kim H."/>
        </authorList>
    </citation>
    <scope>NUCLEOTIDE SEQUENCE [LARGE SCALE GENOMIC DNA]</scope>
    <source>
        <strain evidence="3">GS13</strain>
    </source>
</reference>